<dbReference type="Proteomes" id="UP001258017">
    <property type="component" value="Unassembled WGS sequence"/>
</dbReference>
<proteinExistence type="predicted"/>
<gene>
    <name evidence="1" type="ORF">KPH14_011150</name>
</gene>
<protein>
    <submittedName>
        <fullName evidence="1">Uncharacterized protein</fullName>
    </submittedName>
</protein>
<evidence type="ECO:0000313" key="2">
    <source>
        <dbReference type="Proteomes" id="UP001258017"/>
    </source>
</evidence>
<keyword evidence="2" id="KW-1185">Reference proteome</keyword>
<organism evidence="1 2">
    <name type="scientific">Odynerus spinipes</name>
    <dbReference type="NCBI Taxonomy" id="1348599"/>
    <lineage>
        <taxon>Eukaryota</taxon>
        <taxon>Metazoa</taxon>
        <taxon>Ecdysozoa</taxon>
        <taxon>Arthropoda</taxon>
        <taxon>Hexapoda</taxon>
        <taxon>Insecta</taxon>
        <taxon>Pterygota</taxon>
        <taxon>Neoptera</taxon>
        <taxon>Endopterygota</taxon>
        <taxon>Hymenoptera</taxon>
        <taxon>Apocrita</taxon>
        <taxon>Aculeata</taxon>
        <taxon>Vespoidea</taxon>
        <taxon>Vespidae</taxon>
        <taxon>Eumeninae</taxon>
        <taxon>Odynerus</taxon>
    </lineage>
</organism>
<comment type="caution">
    <text evidence="1">The sequence shown here is derived from an EMBL/GenBank/DDBJ whole genome shotgun (WGS) entry which is preliminary data.</text>
</comment>
<reference evidence="1" key="1">
    <citation type="submission" date="2021-08" db="EMBL/GenBank/DDBJ databases">
        <authorList>
            <person name="Misof B."/>
            <person name="Oliver O."/>
            <person name="Podsiadlowski L."/>
            <person name="Donath A."/>
            <person name="Peters R."/>
            <person name="Mayer C."/>
            <person name="Rust J."/>
            <person name="Gunkel S."/>
            <person name="Lesny P."/>
            <person name="Martin S."/>
            <person name="Oeyen J.P."/>
            <person name="Petersen M."/>
            <person name="Panagiotis P."/>
            <person name="Wilbrandt J."/>
            <person name="Tanja T."/>
        </authorList>
    </citation>
    <scope>NUCLEOTIDE SEQUENCE</scope>
    <source>
        <strain evidence="1">GBR_01_08_01A</strain>
        <tissue evidence="1">Thorax + abdomen</tissue>
    </source>
</reference>
<evidence type="ECO:0000313" key="1">
    <source>
        <dbReference type="EMBL" id="KAK2578946.1"/>
    </source>
</evidence>
<name>A0AAD9RH37_9HYME</name>
<sequence length="340" mass="37904">MYEFCPLCSKRGFRRRIKALQLNCHEAVWACEEEECEWPFGYEDFVYILREAGSTWSCYWDDSKPPLQQVNECVPVSTELSLYTPPETPGEVVIKDCSPDVQSSNSSATTNDLNNIVPATEKVAHTLAKSQNDTKTDLKEQGNNFTEKNTSSNLKITTVKIDGLPPVILSYEAPVSLSMPTTVSNKGTNLSTTQCVTTSASGRVLGGQGTPVSKQYAKFSFSAIKKKMQATNNNDSLSSDNKCLPNFDKSAFNNEGTNQIQKEDPSKAIASCYSIDTNKFVKKKILKTEPRVSGNTYMESNLNLDTLLDDIMKEEGLYDKVNENHELSDIDEDWINSLLY</sequence>
<dbReference type="EMBL" id="JAIFRP010000130">
    <property type="protein sequence ID" value="KAK2578946.1"/>
    <property type="molecule type" value="Genomic_DNA"/>
</dbReference>
<reference evidence="1" key="2">
    <citation type="journal article" date="2023" name="Commun. Biol.">
        <title>Intrasexual cuticular hydrocarbon dimorphism in a wasp sheds light on hydrocarbon biosynthesis genes in Hymenoptera.</title>
        <authorList>
            <person name="Moris V.C."/>
            <person name="Podsiadlowski L."/>
            <person name="Martin S."/>
            <person name="Oeyen J.P."/>
            <person name="Donath A."/>
            <person name="Petersen M."/>
            <person name="Wilbrandt J."/>
            <person name="Misof B."/>
            <person name="Liedtke D."/>
            <person name="Thamm M."/>
            <person name="Scheiner R."/>
            <person name="Schmitt T."/>
            <person name="Niehuis O."/>
        </authorList>
    </citation>
    <scope>NUCLEOTIDE SEQUENCE</scope>
    <source>
        <strain evidence="1">GBR_01_08_01A</strain>
    </source>
</reference>
<dbReference type="AlphaFoldDB" id="A0AAD9RH37"/>
<accession>A0AAD9RH37</accession>